<gene>
    <name evidence="1" type="ORF">WH91_16040</name>
</gene>
<reference evidence="1 2" key="1">
    <citation type="submission" date="2015-03" db="EMBL/GenBank/DDBJ databases">
        <authorList>
            <person name="Lepp D."/>
            <person name="Hassan Y.I."/>
            <person name="Li X.-Z."/>
            <person name="Zhou T."/>
        </authorList>
    </citation>
    <scope>NUCLEOTIDE SEQUENCE [LARGE SCALE GENOMIC DNA]</scope>
    <source>
        <strain evidence="1 2">Cr7-05</strain>
    </source>
</reference>
<keyword evidence="2" id="KW-1185">Reference proteome</keyword>
<evidence type="ECO:0000313" key="1">
    <source>
        <dbReference type="EMBL" id="KKC32070.1"/>
    </source>
</evidence>
<protein>
    <recommendedName>
        <fullName evidence="3">Secreted protein</fullName>
    </recommendedName>
</protein>
<dbReference type="EMBL" id="LAPV01000144">
    <property type="protein sequence ID" value="KKC32070.1"/>
    <property type="molecule type" value="Genomic_DNA"/>
</dbReference>
<accession>A0ABR5DVK8</accession>
<proteinExistence type="predicted"/>
<evidence type="ECO:0008006" key="3">
    <source>
        <dbReference type="Google" id="ProtNLM"/>
    </source>
</evidence>
<dbReference type="Proteomes" id="UP000033519">
    <property type="component" value="Unassembled WGS sequence"/>
</dbReference>
<comment type="caution">
    <text evidence="1">The sequence shown here is derived from an EMBL/GenBank/DDBJ whole genome shotgun (WGS) entry which is preliminary data.</text>
</comment>
<sequence length="81" mass="9014">MICSAAFLRGLLGSTCRCLYDAQTATLLLNLVLLTKCGIHILAAAKARKAAKDFVVLSKRMVMRRSCLSLFNMRSKRLRPL</sequence>
<name>A0ABR5DVK8_9HYPH</name>
<organism evidence="1 2">
    <name type="scientific">Devosia psychrophila</name>
    <dbReference type="NCBI Taxonomy" id="728005"/>
    <lineage>
        <taxon>Bacteria</taxon>
        <taxon>Pseudomonadati</taxon>
        <taxon>Pseudomonadota</taxon>
        <taxon>Alphaproteobacteria</taxon>
        <taxon>Hyphomicrobiales</taxon>
        <taxon>Devosiaceae</taxon>
        <taxon>Devosia</taxon>
    </lineage>
</organism>
<evidence type="ECO:0000313" key="2">
    <source>
        <dbReference type="Proteomes" id="UP000033519"/>
    </source>
</evidence>